<gene>
    <name evidence="1" type="ORF">M407DRAFT_61934</name>
</gene>
<accession>A0A0C3QWK7</accession>
<sequence length="92" mass="10655">LLKEQENRLRDVNEDLDRLQGLVAKRLADRKAVLEQMEVNRSLLAPIRPVPAEVLGMIFFEYASDPANRFPHILALVCRRWRDVLYGTPAAW</sequence>
<dbReference type="AlphaFoldDB" id="A0A0C3QWK7"/>
<feature type="non-terminal residue" evidence="1">
    <location>
        <position position="92"/>
    </location>
</feature>
<protein>
    <submittedName>
        <fullName evidence="1">Uncharacterized protein</fullName>
    </submittedName>
</protein>
<feature type="non-terminal residue" evidence="1">
    <location>
        <position position="1"/>
    </location>
</feature>
<reference evidence="2" key="2">
    <citation type="submission" date="2015-01" db="EMBL/GenBank/DDBJ databases">
        <title>Evolutionary Origins and Diversification of the Mycorrhizal Mutualists.</title>
        <authorList>
            <consortium name="DOE Joint Genome Institute"/>
            <consortium name="Mycorrhizal Genomics Consortium"/>
            <person name="Kohler A."/>
            <person name="Kuo A."/>
            <person name="Nagy L.G."/>
            <person name="Floudas D."/>
            <person name="Copeland A."/>
            <person name="Barry K.W."/>
            <person name="Cichocki N."/>
            <person name="Veneault-Fourrey C."/>
            <person name="LaButti K."/>
            <person name="Lindquist E.A."/>
            <person name="Lipzen A."/>
            <person name="Lundell T."/>
            <person name="Morin E."/>
            <person name="Murat C."/>
            <person name="Riley R."/>
            <person name="Ohm R."/>
            <person name="Sun H."/>
            <person name="Tunlid A."/>
            <person name="Henrissat B."/>
            <person name="Grigoriev I.V."/>
            <person name="Hibbett D.S."/>
            <person name="Martin F."/>
        </authorList>
    </citation>
    <scope>NUCLEOTIDE SEQUENCE [LARGE SCALE GENOMIC DNA]</scope>
    <source>
        <strain evidence="2">MUT 4182</strain>
    </source>
</reference>
<evidence type="ECO:0000313" key="2">
    <source>
        <dbReference type="Proteomes" id="UP000054248"/>
    </source>
</evidence>
<dbReference type="Proteomes" id="UP000054248">
    <property type="component" value="Unassembled WGS sequence"/>
</dbReference>
<evidence type="ECO:0000313" key="1">
    <source>
        <dbReference type="EMBL" id="KIO34231.1"/>
    </source>
</evidence>
<reference evidence="1 2" key="1">
    <citation type="submission" date="2014-04" db="EMBL/GenBank/DDBJ databases">
        <authorList>
            <consortium name="DOE Joint Genome Institute"/>
            <person name="Kuo A."/>
            <person name="Girlanda M."/>
            <person name="Perotto S."/>
            <person name="Kohler A."/>
            <person name="Nagy L.G."/>
            <person name="Floudas D."/>
            <person name="Copeland A."/>
            <person name="Barry K.W."/>
            <person name="Cichocki N."/>
            <person name="Veneault-Fourrey C."/>
            <person name="LaButti K."/>
            <person name="Lindquist E.A."/>
            <person name="Lipzen A."/>
            <person name="Lundell T."/>
            <person name="Morin E."/>
            <person name="Murat C."/>
            <person name="Sun H."/>
            <person name="Tunlid A."/>
            <person name="Henrissat B."/>
            <person name="Grigoriev I.V."/>
            <person name="Hibbett D.S."/>
            <person name="Martin F."/>
            <person name="Nordberg H.P."/>
            <person name="Cantor M.N."/>
            <person name="Hua S.X."/>
        </authorList>
    </citation>
    <scope>NUCLEOTIDE SEQUENCE [LARGE SCALE GENOMIC DNA]</scope>
    <source>
        <strain evidence="1 2">MUT 4182</strain>
    </source>
</reference>
<dbReference type="OrthoDB" id="3221235at2759"/>
<name>A0A0C3QWK7_9AGAM</name>
<dbReference type="HOGENOM" id="CLU_2419200_0_0_1"/>
<keyword evidence="2" id="KW-1185">Reference proteome</keyword>
<organism evidence="1 2">
    <name type="scientific">Tulasnella calospora MUT 4182</name>
    <dbReference type="NCBI Taxonomy" id="1051891"/>
    <lineage>
        <taxon>Eukaryota</taxon>
        <taxon>Fungi</taxon>
        <taxon>Dikarya</taxon>
        <taxon>Basidiomycota</taxon>
        <taxon>Agaricomycotina</taxon>
        <taxon>Agaricomycetes</taxon>
        <taxon>Cantharellales</taxon>
        <taxon>Tulasnellaceae</taxon>
        <taxon>Tulasnella</taxon>
    </lineage>
</organism>
<dbReference type="EMBL" id="KN822944">
    <property type="protein sequence ID" value="KIO34231.1"/>
    <property type="molecule type" value="Genomic_DNA"/>
</dbReference>
<proteinExistence type="predicted"/>